<accession>A0A919NPM3</accession>
<sequence length="175" mass="19286">MTEPEPTEADYLRQLELVARDVVHAAHDEGWLSYAPDPADATPLQRAVNELARHIRRQHFEGDGCVEDRPLQHLGGAALITPSTDDYLSGCARLGVEARPEGWALWYTWDEKARPHTMVTTALDTTRGLLESWSTGHDLHPAQPLRAQIAAIVRGWPGPVVLSPSHAKKIGLTGH</sequence>
<dbReference type="EMBL" id="BOMY01000035">
    <property type="protein sequence ID" value="GIF22749.1"/>
    <property type="molecule type" value="Genomic_DNA"/>
</dbReference>
<protein>
    <submittedName>
        <fullName evidence="1">Uncharacterized protein</fullName>
    </submittedName>
</protein>
<name>A0A919NPM3_9ACTN</name>
<proteinExistence type="predicted"/>
<dbReference type="AlphaFoldDB" id="A0A919NPM3"/>
<reference evidence="1" key="1">
    <citation type="submission" date="2021-01" db="EMBL/GenBank/DDBJ databases">
        <title>Whole genome shotgun sequence of Actinoplanes tereljensis NBRC 105297.</title>
        <authorList>
            <person name="Komaki H."/>
            <person name="Tamura T."/>
        </authorList>
    </citation>
    <scope>NUCLEOTIDE SEQUENCE</scope>
    <source>
        <strain evidence="1">NBRC 105297</strain>
    </source>
</reference>
<keyword evidence="2" id="KW-1185">Reference proteome</keyword>
<gene>
    <name evidence="1" type="ORF">Ate02nite_54790</name>
</gene>
<organism evidence="1 2">
    <name type="scientific">Paractinoplanes tereljensis</name>
    <dbReference type="NCBI Taxonomy" id="571912"/>
    <lineage>
        <taxon>Bacteria</taxon>
        <taxon>Bacillati</taxon>
        <taxon>Actinomycetota</taxon>
        <taxon>Actinomycetes</taxon>
        <taxon>Micromonosporales</taxon>
        <taxon>Micromonosporaceae</taxon>
        <taxon>Paractinoplanes</taxon>
    </lineage>
</organism>
<evidence type="ECO:0000313" key="2">
    <source>
        <dbReference type="Proteomes" id="UP000623608"/>
    </source>
</evidence>
<dbReference type="Proteomes" id="UP000623608">
    <property type="component" value="Unassembled WGS sequence"/>
</dbReference>
<evidence type="ECO:0000313" key="1">
    <source>
        <dbReference type="EMBL" id="GIF22749.1"/>
    </source>
</evidence>
<comment type="caution">
    <text evidence="1">The sequence shown here is derived from an EMBL/GenBank/DDBJ whole genome shotgun (WGS) entry which is preliminary data.</text>
</comment>
<dbReference type="RefSeq" id="WP_203810544.1">
    <property type="nucleotide sequence ID" value="NZ_BOMY01000035.1"/>
</dbReference>